<keyword evidence="4" id="KW-1003">Cell membrane</keyword>
<comment type="catalytic activity">
    <reaction evidence="1">
        <text>ATP-dependent breakage, passage and rejoining of double-stranded DNA.</text>
        <dbReference type="EC" id="5.6.2.2"/>
    </reaction>
</comment>
<keyword evidence="8 13" id="KW-0472">Membrane</keyword>
<protein>
    <recommendedName>
        <fullName evidence="11">Regulator of SigK</fullName>
    </recommendedName>
    <alternativeName>
        <fullName evidence="10">Sigma-K anti-sigma factor RskA</fullName>
    </alternativeName>
</protein>
<feature type="transmembrane region" description="Helical" evidence="13">
    <location>
        <begin position="116"/>
        <end position="137"/>
    </location>
</feature>
<keyword evidence="6 13" id="KW-1133">Transmembrane helix</keyword>
<evidence type="ECO:0000256" key="5">
    <source>
        <dbReference type="ARBA" id="ARBA00022692"/>
    </source>
</evidence>
<dbReference type="Proteomes" id="UP001595699">
    <property type="component" value="Unassembled WGS sequence"/>
</dbReference>
<keyword evidence="5 13" id="KW-0812">Transmembrane</keyword>
<dbReference type="InterPro" id="IPR051474">
    <property type="entry name" value="Anti-sigma-K/W_factor"/>
</dbReference>
<gene>
    <name evidence="16" type="ORF">ACFOUW_13995</name>
</gene>
<evidence type="ECO:0000256" key="2">
    <source>
        <dbReference type="ARBA" id="ARBA00004167"/>
    </source>
</evidence>
<dbReference type="InterPro" id="IPR041916">
    <property type="entry name" value="Anti_sigma_zinc_sf"/>
</dbReference>
<reference evidence="17" key="1">
    <citation type="journal article" date="2019" name="Int. J. Syst. Evol. Microbiol.">
        <title>The Global Catalogue of Microorganisms (GCM) 10K type strain sequencing project: providing services to taxonomists for standard genome sequencing and annotation.</title>
        <authorList>
            <consortium name="The Broad Institute Genomics Platform"/>
            <consortium name="The Broad Institute Genome Sequencing Center for Infectious Disease"/>
            <person name="Wu L."/>
            <person name="Ma J."/>
        </authorList>
    </citation>
    <scope>NUCLEOTIDE SEQUENCE [LARGE SCALE GENOMIC DNA]</scope>
    <source>
        <strain evidence="17">CGMCC 4.7241</strain>
    </source>
</reference>
<dbReference type="RefSeq" id="WP_205121348.1">
    <property type="nucleotide sequence ID" value="NZ_JAFBCM010000001.1"/>
</dbReference>
<evidence type="ECO:0000256" key="8">
    <source>
        <dbReference type="ARBA" id="ARBA00023136"/>
    </source>
</evidence>
<evidence type="ECO:0000313" key="17">
    <source>
        <dbReference type="Proteomes" id="UP001595699"/>
    </source>
</evidence>
<feature type="region of interest" description="Disordered" evidence="12">
    <location>
        <begin position="85"/>
        <end position="106"/>
    </location>
</feature>
<comment type="caution">
    <text evidence="16">The sequence shown here is derived from an EMBL/GenBank/DDBJ whole genome shotgun (WGS) entry which is preliminary data.</text>
</comment>
<dbReference type="PANTHER" id="PTHR37461:SF1">
    <property type="entry name" value="ANTI-SIGMA-K FACTOR RSKA"/>
    <property type="match status" value="1"/>
</dbReference>
<name>A0ABV7YD01_9ACTN</name>
<evidence type="ECO:0000256" key="11">
    <source>
        <dbReference type="ARBA" id="ARBA00030803"/>
    </source>
</evidence>
<evidence type="ECO:0000256" key="1">
    <source>
        <dbReference type="ARBA" id="ARBA00000185"/>
    </source>
</evidence>
<evidence type="ECO:0000256" key="13">
    <source>
        <dbReference type="SAM" id="Phobius"/>
    </source>
</evidence>
<proteinExistence type="predicted"/>
<evidence type="ECO:0000256" key="9">
    <source>
        <dbReference type="ARBA" id="ARBA00023163"/>
    </source>
</evidence>
<evidence type="ECO:0000256" key="12">
    <source>
        <dbReference type="SAM" id="MobiDB-lite"/>
    </source>
</evidence>
<dbReference type="Gene3D" id="1.10.10.1320">
    <property type="entry name" value="Anti-sigma factor, zinc-finger domain"/>
    <property type="match status" value="1"/>
</dbReference>
<keyword evidence="7" id="KW-0805">Transcription regulation</keyword>
<dbReference type="InterPro" id="IPR053877">
    <property type="entry name" value="RskA_N"/>
</dbReference>
<dbReference type="Pfam" id="PF22618">
    <property type="entry name" value="RskA_N"/>
    <property type="match status" value="1"/>
</dbReference>
<evidence type="ECO:0000256" key="10">
    <source>
        <dbReference type="ARBA" id="ARBA00029829"/>
    </source>
</evidence>
<comment type="subcellular location">
    <subcellularLocation>
        <location evidence="3">Cell membrane</location>
    </subcellularLocation>
    <subcellularLocation>
        <location evidence="2">Membrane</location>
        <topology evidence="2">Single-pass membrane protein</topology>
    </subcellularLocation>
</comment>
<evidence type="ECO:0000256" key="7">
    <source>
        <dbReference type="ARBA" id="ARBA00023015"/>
    </source>
</evidence>
<organism evidence="16 17">
    <name type="scientific">Tenggerimyces flavus</name>
    <dbReference type="NCBI Taxonomy" id="1708749"/>
    <lineage>
        <taxon>Bacteria</taxon>
        <taxon>Bacillati</taxon>
        <taxon>Actinomycetota</taxon>
        <taxon>Actinomycetes</taxon>
        <taxon>Propionibacteriales</taxon>
        <taxon>Nocardioidaceae</taxon>
        <taxon>Tenggerimyces</taxon>
    </lineage>
</organism>
<dbReference type="InterPro" id="IPR013760">
    <property type="entry name" value="Topo_IIA-like_dom_sf"/>
</dbReference>
<evidence type="ECO:0000259" key="14">
    <source>
        <dbReference type="Pfam" id="PF10099"/>
    </source>
</evidence>
<dbReference type="InterPro" id="IPR018764">
    <property type="entry name" value="RskA_C"/>
</dbReference>
<evidence type="ECO:0000256" key="3">
    <source>
        <dbReference type="ARBA" id="ARBA00004236"/>
    </source>
</evidence>
<dbReference type="PANTHER" id="PTHR37461">
    <property type="entry name" value="ANTI-SIGMA-K FACTOR RSKA"/>
    <property type="match status" value="1"/>
</dbReference>
<evidence type="ECO:0000313" key="16">
    <source>
        <dbReference type="EMBL" id="MFC3761949.1"/>
    </source>
</evidence>
<feature type="domain" description="Anti-sigma K factor RskA C-terminal" evidence="14">
    <location>
        <begin position="117"/>
        <end position="264"/>
    </location>
</feature>
<sequence length="271" mass="27769">MTNDLNKGADPHSLAGPYALDALPLAERAAFEQHLDECDTCPADVEDFRLTAARLGAGASDGVVLPSGLRSRVLAEVAETRQLPPMPRHIGSARSRREGDAAASGTRTPLWRQPRILAAAAALVLVTGGAGVGIGIATSQSQQTRLADQARDEITSILSAPDSTTRHATVTGGGRVTLVSSPSHDAAVAVFNELPANADDRSYQLWMLHGTAARSAGVVHVPASGGGAEPGKVTRVLRGGIVGADGFGLTVEPAGGSQTPTLPTIAQIPFA</sequence>
<keyword evidence="9" id="KW-0804">Transcription</keyword>
<dbReference type="Pfam" id="PF10099">
    <property type="entry name" value="RskA_C"/>
    <property type="match status" value="1"/>
</dbReference>
<evidence type="ECO:0000256" key="4">
    <source>
        <dbReference type="ARBA" id="ARBA00022475"/>
    </source>
</evidence>
<dbReference type="EMBL" id="JBHRZH010000011">
    <property type="protein sequence ID" value="MFC3761949.1"/>
    <property type="molecule type" value="Genomic_DNA"/>
</dbReference>
<keyword evidence="17" id="KW-1185">Reference proteome</keyword>
<feature type="domain" description="Anti-sigma-K factor RskA N-terminal" evidence="15">
    <location>
        <begin position="13"/>
        <end position="41"/>
    </location>
</feature>
<evidence type="ECO:0000259" key="15">
    <source>
        <dbReference type="Pfam" id="PF22618"/>
    </source>
</evidence>
<accession>A0ABV7YD01</accession>
<evidence type="ECO:0000256" key="6">
    <source>
        <dbReference type="ARBA" id="ARBA00022989"/>
    </source>
</evidence>
<dbReference type="SUPFAM" id="SSF56719">
    <property type="entry name" value="Type II DNA topoisomerase"/>
    <property type="match status" value="1"/>
</dbReference>